<dbReference type="EMBL" id="JAIFRP010000021">
    <property type="protein sequence ID" value="KAK2585720.1"/>
    <property type="molecule type" value="Genomic_DNA"/>
</dbReference>
<name>A0AAD9RTN8_9HYME</name>
<feature type="transmembrane region" description="Helical" evidence="1">
    <location>
        <begin position="6"/>
        <end position="26"/>
    </location>
</feature>
<keyword evidence="1" id="KW-0812">Transmembrane</keyword>
<gene>
    <name evidence="2" type="ORF">KPH14_010333</name>
</gene>
<reference evidence="2" key="2">
    <citation type="journal article" date="2023" name="Commun. Biol.">
        <title>Intrasexual cuticular hydrocarbon dimorphism in a wasp sheds light on hydrocarbon biosynthesis genes in Hymenoptera.</title>
        <authorList>
            <person name="Moris V.C."/>
            <person name="Podsiadlowski L."/>
            <person name="Martin S."/>
            <person name="Oeyen J.P."/>
            <person name="Donath A."/>
            <person name="Petersen M."/>
            <person name="Wilbrandt J."/>
            <person name="Misof B."/>
            <person name="Liedtke D."/>
            <person name="Thamm M."/>
            <person name="Scheiner R."/>
            <person name="Schmitt T."/>
            <person name="Niehuis O."/>
        </authorList>
    </citation>
    <scope>NUCLEOTIDE SEQUENCE</scope>
    <source>
        <strain evidence="2">GBR_01_08_01A</strain>
    </source>
</reference>
<protein>
    <submittedName>
        <fullName evidence="2">Uncharacterized protein</fullName>
    </submittedName>
</protein>
<dbReference type="PANTHER" id="PTHR21163">
    <property type="entry name" value="PROTEIN G12"/>
    <property type="match status" value="1"/>
</dbReference>
<keyword evidence="1" id="KW-1133">Transmembrane helix</keyword>
<dbReference type="Proteomes" id="UP001258017">
    <property type="component" value="Unassembled WGS sequence"/>
</dbReference>
<proteinExistence type="predicted"/>
<reference evidence="2" key="1">
    <citation type="submission" date="2021-08" db="EMBL/GenBank/DDBJ databases">
        <authorList>
            <person name="Misof B."/>
            <person name="Oliver O."/>
            <person name="Podsiadlowski L."/>
            <person name="Donath A."/>
            <person name="Peters R."/>
            <person name="Mayer C."/>
            <person name="Rust J."/>
            <person name="Gunkel S."/>
            <person name="Lesny P."/>
            <person name="Martin S."/>
            <person name="Oeyen J.P."/>
            <person name="Petersen M."/>
            <person name="Panagiotis P."/>
            <person name="Wilbrandt J."/>
            <person name="Tanja T."/>
        </authorList>
    </citation>
    <scope>NUCLEOTIDE SEQUENCE</scope>
    <source>
        <strain evidence="2">GBR_01_08_01A</strain>
        <tissue evidence="2">Thorax + abdomen</tissue>
    </source>
</reference>
<keyword evidence="1" id="KW-0472">Membrane</keyword>
<sequence length="232" mass="26874">MNESMIIMGVAAVMSVVFFGILAYNLRTLMTDTDLTNLSMLRDTSSLEEDFKDILGFLPLIEIQLIIENYVRHDPQMNETVNFINDQKRFMLSELEHIPQVCNFVNVLQENGLQVDYWNEVIQSLWTNLPPFVASDASMASGGLTGMISRILKTIPRSELHELLRQKYKYSASFRKLIQFLRSRSFNEFCDALEDNAGLQRHFYWAKESGLEIVFAIELVRNLYYYVTEDLG</sequence>
<keyword evidence="3" id="KW-1185">Reference proteome</keyword>
<evidence type="ECO:0000256" key="1">
    <source>
        <dbReference type="SAM" id="Phobius"/>
    </source>
</evidence>
<organism evidence="2 3">
    <name type="scientific">Odynerus spinipes</name>
    <dbReference type="NCBI Taxonomy" id="1348599"/>
    <lineage>
        <taxon>Eukaryota</taxon>
        <taxon>Metazoa</taxon>
        <taxon>Ecdysozoa</taxon>
        <taxon>Arthropoda</taxon>
        <taxon>Hexapoda</taxon>
        <taxon>Insecta</taxon>
        <taxon>Pterygota</taxon>
        <taxon>Neoptera</taxon>
        <taxon>Endopterygota</taxon>
        <taxon>Hymenoptera</taxon>
        <taxon>Apocrita</taxon>
        <taxon>Aculeata</taxon>
        <taxon>Vespoidea</taxon>
        <taxon>Vespidae</taxon>
        <taxon>Eumeninae</taxon>
        <taxon>Odynerus</taxon>
    </lineage>
</organism>
<dbReference type="InterPro" id="IPR010629">
    <property type="entry name" value="Ins_allergen"/>
</dbReference>
<accession>A0AAD9RTN8</accession>
<evidence type="ECO:0000313" key="3">
    <source>
        <dbReference type="Proteomes" id="UP001258017"/>
    </source>
</evidence>
<comment type="caution">
    <text evidence="2">The sequence shown here is derived from an EMBL/GenBank/DDBJ whole genome shotgun (WGS) entry which is preliminary data.</text>
</comment>
<dbReference type="AlphaFoldDB" id="A0AAD9RTN8"/>
<dbReference type="PANTHER" id="PTHR21163:SF1">
    <property type="entry name" value="PROTEIN G12"/>
    <property type="match status" value="1"/>
</dbReference>
<evidence type="ECO:0000313" key="2">
    <source>
        <dbReference type="EMBL" id="KAK2585720.1"/>
    </source>
</evidence>
<dbReference type="Pfam" id="PF06757">
    <property type="entry name" value="Ins_allergen_rp"/>
    <property type="match status" value="1"/>
</dbReference>